<gene>
    <name evidence="1" type="primary">GCN2</name>
    <name evidence="1" type="ORF">T10_11979</name>
</gene>
<keyword evidence="2" id="KW-1185">Reference proteome</keyword>
<dbReference type="AlphaFoldDB" id="A0A0V1N4B8"/>
<protein>
    <submittedName>
        <fullName evidence="1">Serine/threonine-protein kinase GCN2</fullName>
    </submittedName>
</protein>
<evidence type="ECO:0000313" key="1">
    <source>
        <dbReference type="EMBL" id="KRZ78735.1"/>
    </source>
</evidence>
<dbReference type="GO" id="GO:0016301">
    <property type="term" value="F:kinase activity"/>
    <property type="evidence" value="ECO:0007669"/>
    <property type="project" value="UniProtKB-KW"/>
</dbReference>
<comment type="caution">
    <text evidence="1">The sequence shown here is derived from an EMBL/GenBank/DDBJ whole genome shotgun (WGS) entry which is preliminary data.</text>
</comment>
<name>A0A0V1N4B8_9BILA</name>
<keyword evidence="1" id="KW-0808">Transferase</keyword>
<accession>A0A0V1N4B8</accession>
<reference evidence="1 2" key="1">
    <citation type="submission" date="2015-01" db="EMBL/GenBank/DDBJ databases">
        <title>Evolution of Trichinella species and genotypes.</title>
        <authorList>
            <person name="Korhonen P.K."/>
            <person name="Edoardo P."/>
            <person name="Giuseppe L.R."/>
            <person name="Gasser R.B."/>
        </authorList>
    </citation>
    <scope>NUCLEOTIDE SEQUENCE [LARGE SCALE GENOMIC DNA]</scope>
    <source>
        <strain evidence="1">ISS1980</strain>
    </source>
</reference>
<organism evidence="1 2">
    <name type="scientific">Trichinella papuae</name>
    <dbReference type="NCBI Taxonomy" id="268474"/>
    <lineage>
        <taxon>Eukaryota</taxon>
        <taxon>Metazoa</taxon>
        <taxon>Ecdysozoa</taxon>
        <taxon>Nematoda</taxon>
        <taxon>Enoplea</taxon>
        <taxon>Dorylaimia</taxon>
        <taxon>Trichinellida</taxon>
        <taxon>Trichinellidae</taxon>
        <taxon>Trichinella</taxon>
    </lineage>
</organism>
<dbReference type="STRING" id="268474.A0A0V1N4B8"/>
<sequence length="198" mass="22733">MIVLPNCVISTIDTLMDNISTNTPFGQYQIHPIDLRMYGLKSLHIAYVITQECRSGETFFKLSCATLSIQWNSDYPIIDYPNTRLSEGPTKIACSDNQSSTVILFEMFYPMKTCMRPVEVLKELRKPVIIIPDDFLLMSKIDEVQKLLKLMLNHWSDQRPLSAALLNSELLPISEMEPVELHYNLNKVLENSYSLNVE</sequence>
<keyword evidence="1" id="KW-0418">Kinase</keyword>
<dbReference type="EMBL" id="JYDO01000010">
    <property type="protein sequence ID" value="KRZ78735.1"/>
    <property type="molecule type" value="Genomic_DNA"/>
</dbReference>
<evidence type="ECO:0000313" key="2">
    <source>
        <dbReference type="Proteomes" id="UP000054843"/>
    </source>
</evidence>
<dbReference type="Proteomes" id="UP000054843">
    <property type="component" value="Unassembled WGS sequence"/>
</dbReference>
<dbReference type="OrthoDB" id="5915312at2759"/>
<proteinExistence type="predicted"/>